<dbReference type="AlphaFoldDB" id="A0A1F7X1D1"/>
<sequence length="407" mass="44312">MYIKKIDMVRSSAAVMASFINLRPCLILFLVLSMSSFFPQKISAAAASSRRPVAAGVEITGFRPAEGTYRRGEKVHSELRVKNSGAETRAIWIGYSVRDAGGAWHDADCTGPVSVAAGSISEFIRLAWSVPDEEKFAGGHFLVRMAIWSSRPGSPGAERLGCAEKAAAFYSSNRLSEKKISISGIKFKVTPEKAKPLGNRGKLIRKNVEGAGGRAELTIARGSFDGGELHSASYFSYGTFAASIKTPGASGGNAAVASAAEPFRLKSVTGFFLFDPLSEDEITVELFNDGSKRIWFSAFCRGEQTAHSEAVLEFDPSVDFHEYSIDYSPARVDFLVDARIVCSLPGAAERIPAEGKMKIFFNSWFPSWKEFRPLLPGDVPPEDFKTVIKEVKYRRSISAGGKNEKTN</sequence>
<dbReference type="GO" id="GO:0005975">
    <property type="term" value="P:carbohydrate metabolic process"/>
    <property type="evidence" value="ECO:0007669"/>
    <property type="project" value="InterPro"/>
</dbReference>
<dbReference type="InterPro" id="IPR013320">
    <property type="entry name" value="ConA-like_dom_sf"/>
</dbReference>
<dbReference type="SUPFAM" id="SSF49899">
    <property type="entry name" value="Concanavalin A-like lectins/glucanases"/>
    <property type="match status" value="1"/>
</dbReference>
<organism evidence="2 3">
    <name type="scientific">Candidatus Wallbacteria bacterium GWC2_49_35</name>
    <dbReference type="NCBI Taxonomy" id="1817813"/>
    <lineage>
        <taxon>Bacteria</taxon>
        <taxon>Candidatus Walliibacteriota</taxon>
    </lineage>
</organism>
<gene>
    <name evidence="2" type="ORF">A2008_11215</name>
</gene>
<evidence type="ECO:0000313" key="2">
    <source>
        <dbReference type="EMBL" id="OGM08713.1"/>
    </source>
</evidence>
<dbReference type="Pfam" id="PF00722">
    <property type="entry name" value="Glyco_hydro_16"/>
    <property type="match status" value="1"/>
</dbReference>
<dbReference type="EMBL" id="MGFH01000005">
    <property type="protein sequence ID" value="OGM08713.1"/>
    <property type="molecule type" value="Genomic_DNA"/>
</dbReference>
<dbReference type="Gene3D" id="2.60.120.200">
    <property type="match status" value="1"/>
</dbReference>
<name>A0A1F7X1D1_9BACT</name>
<dbReference type="InterPro" id="IPR000757">
    <property type="entry name" value="Beta-glucanase-like"/>
</dbReference>
<protein>
    <recommendedName>
        <fullName evidence="1">GH16 domain-containing protein</fullName>
    </recommendedName>
</protein>
<dbReference type="GO" id="GO:0004553">
    <property type="term" value="F:hydrolase activity, hydrolyzing O-glycosyl compounds"/>
    <property type="evidence" value="ECO:0007669"/>
    <property type="project" value="InterPro"/>
</dbReference>
<feature type="domain" description="GH16" evidence="1">
    <location>
        <begin position="146"/>
        <end position="393"/>
    </location>
</feature>
<reference evidence="2 3" key="1">
    <citation type="journal article" date="2016" name="Nat. Commun.">
        <title>Thousands of microbial genomes shed light on interconnected biogeochemical processes in an aquifer system.</title>
        <authorList>
            <person name="Anantharaman K."/>
            <person name="Brown C.T."/>
            <person name="Hug L.A."/>
            <person name="Sharon I."/>
            <person name="Castelle C.J."/>
            <person name="Probst A.J."/>
            <person name="Thomas B.C."/>
            <person name="Singh A."/>
            <person name="Wilkins M.J."/>
            <person name="Karaoz U."/>
            <person name="Brodie E.L."/>
            <person name="Williams K.H."/>
            <person name="Hubbard S.S."/>
            <person name="Banfield J.F."/>
        </authorList>
    </citation>
    <scope>NUCLEOTIDE SEQUENCE [LARGE SCALE GENOMIC DNA]</scope>
</reference>
<comment type="caution">
    <text evidence="2">The sequence shown here is derived from an EMBL/GenBank/DDBJ whole genome shotgun (WGS) entry which is preliminary data.</text>
</comment>
<dbReference type="PROSITE" id="PS51762">
    <property type="entry name" value="GH16_2"/>
    <property type="match status" value="1"/>
</dbReference>
<accession>A0A1F7X1D1</accession>
<dbReference type="STRING" id="1817813.A2008_11215"/>
<evidence type="ECO:0000259" key="1">
    <source>
        <dbReference type="PROSITE" id="PS51762"/>
    </source>
</evidence>
<proteinExistence type="predicted"/>
<dbReference type="Proteomes" id="UP000178735">
    <property type="component" value="Unassembled WGS sequence"/>
</dbReference>
<evidence type="ECO:0000313" key="3">
    <source>
        <dbReference type="Proteomes" id="UP000178735"/>
    </source>
</evidence>